<feature type="coiled-coil region" evidence="1">
    <location>
        <begin position="226"/>
        <end position="310"/>
    </location>
</feature>
<dbReference type="RefSeq" id="XP_067077913.1">
    <property type="nucleotide sequence ID" value="XM_067221812.1"/>
</dbReference>
<dbReference type="PANTHER" id="PTHR23159:SF31">
    <property type="entry name" value="CENTROSOME-ASSOCIATED PROTEIN CEP250 ISOFORM X1"/>
    <property type="match status" value="1"/>
</dbReference>
<gene>
    <name evidence="3" type="ORF">TEOVI_000826700</name>
</gene>
<feature type="region of interest" description="Disordered" evidence="2">
    <location>
        <begin position="2143"/>
        <end position="2163"/>
    </location>
</feature>
<dbReference type="EMBL" id="CZPT02000552">
    <property type="protein sequence ID" value="SCU66471.1"/>
    <property type="molecule type" value="Genomic_DNA"/>
</dbReference>
<keyword evidence="4" id="KW-1185">Reference proteome</keyword>
<protein>
    <submittedName>
        <fullName evidence="3">Uncharacterized protein</fullName>
    </submittedName>
</protein>
<feature type="coiled-coil region" evidence="1">
    <location>
        <begin position="2179"/>
        <end position="2302"/>
    </location>
</feature>
<dbReference type="GeneID" id="92382201"/>
<feature type="coiled-coil region" evidence="1">
    <location>
        <begin position="2344"/>
        <end position="2491"/>
    </location>
</feature>
<feature type="region of interest" description="Disordered" evidence="2">
    <location>
        <begin position="2492"/>
        <end position="2539"/>
    </location>
</feature>
<name>A0A1G4I3Z4_TRYEQ</name>
<dbReference type="VEuPathDB" id="TriTrypDB:TEOVI_000826700"/>
<feature type="coiled-coil region" evidence="1">
    <location>
        <begin position="1315"/>
        <end position="1342"/>
    </location>
</feature>
<feature type="compositionally biased region" description="Basic and acidic residues" evidence="2">
    <location>
        <begin position="2503"/>
        <end position="2518"/>
    </location>
</feature>
<keyword evidence="1" id="KW-0175">Coiled coil</keyword>
<organism evidence="3 4">
    <name type="scientific">Trypanosoma equiperdum</name>
    <dbReference type="NCBI Taxonomy" id="5694"/>
    <lineage>
        <taxon>Eukaryota</taxon>
        <taxon>Discoba</taxon>
        <taxon>Euglenozoa</taxon>
        <taxon>Kinetoplastea</taxon>
        <taxon>Metakinetoplastina</taxon>
        <taxon>Trypanosomatida</taxon>
        <taxon>Trypanosomatidae</taxon>
        <taxon>Trypanosoma</taxon>
    </lineage>
</organism>
<evidence type="ECO:0000256" key="1">
    <source>
        <dbReference type="SAM" id="Coils"/>
    </source>
</evidence>
<feature type="compositionally biased region" description="Basic and acidic residues" evidence="2">
    <location>
        <begin position="326"/>
        <end position="340"/>
    </location>
</feature>
<feature type="coiled-coil region" evidence="1">
    <location>
        <begin position="1369"/>
        <end position="1410"/>
    </location>
</feature>
<feature type="coiled-coil region" evidence="1">
    <location>
        <begin position="152"/>
        <end position="186"/>
    </location>
</feature>
<accession>A0A1G4I3Z4</accession>
<proteinExistence type="predicted"/>
<feature type="coiled-coil region" evidence="1">
    <location>
        <begin position="816"/>
        <end position="860"/>
    </location>
</feature>
<feature type="coiled-coil region" evidence="1">
    <location>
        <begin position="1485"/>
        <end position="1526"/>
    </location>
</feature>
<comment type="caution">
    <text evidence="3">The sequence shown here is derived from an EMBL/GenBank/DDBJ whole genome shotgun (WGS) entry which is preliminary data.</text>
</comment>
<dbReference type="Proteomes" id="UP000195570">
    <property type="component" value="Unassembled WGS sequence"/>
</dbReference>
<evidence type="ECO:0000313" key="4">
    <source>
        <dbReference type="Proteomes" id="UP000195570"/>
    </source>
</evidence>
<dbReference type="PANTHER" id="PTHR23159">
    <property type="entry name" value="CENTROSOMAL PROTEIN 2"/>
    <property type="match status" value="1"/>
</dbReference>
<feature type="coiled-coil region" evidence="1">
    <location>
        <begin position="1002"/>
        <end position="1029"/>
    </location>
</feature>
<feature type="region of interest" description="Disordered" evidence="2">
    <location>
        <begin position="326"/>
        <end position="376"/>
    </location>
</feature>
<feature type="compositionally biased region" description="Polar residues" evidence="2">
    <location>
        <begin position="357"/>
        <end position="375"/>
    </location>
</feature>
<feature type="region of interest" description="Disordered" evidence="2">
    <location>
        <begin position="1963"/>
        <end position="1982"/>
    </location>
</feature>
<feature type="coiled-coil region" evidence="1">
    <location>
        <begin position="1902"/>
        <end position="1957"/>
    </location>
</feature>
<reference evidence="3" key="1">
    <citation type="submission" date="2016-09" db="EMBL/GenBank/DDBJ databases">
        <authorList>
            <person name="Hebert L."/>
            <person name="Moumen B."/>
        </authorList>
    </citation>
    <scope>NUCLEOTIDE SEQUENCE [LARGE SCALE GENOMIC DNA]</scope>
    <source>
        <strain evidence="3">OVI</strain>
    </source>
</reference>
<feature type="compositionally biased region" description="Pro residues" evidence="2">
    <location>
        <begin position="2529"/>
        <end position="2539"/>
    </location>
</feature>
<evidence type="ECO:0000256" key="2">
    <source>
        <dbReference type="SAM" id="MobiDB-lite"/>
    </source>
</evidence>
<feature type="coiled-coil region" evidence="1">
    <location>
        <begin position="1773"/>
        <end position="1859"/>
    </location>
</feature>
<evidence type="ECO:0000313" key="3">
    <source>
        <dbReference type="EMBL" id="SCU66471.1"/>
    </source>
</evidence>
<sequence length="2539" mass="291808">MNSSSALTAESPYASYPEVDWSFILSLPIDEWEKVVNPRDLRQFAEGVSKVYWNKDDKHFADRQCAVAIMRLLRIMAKVYLDNEDRFQQENGFLQHVVQTVCDTDEACRNRVTQLFKENEYFKVAFRHEENQAGVCGMRSPRGVELSGGHGVRHITEKYDKHARELDRLKHENEQLRRTAQFCEGEKASVVQENAKLQLEYKHLVAKHKRVIEKHNSVKEMLRETRRSEVDRLQDDESELKRLRQKVRELQLENHNLIQLRNRAEELCEQREMEALKDMTELQKLHHEVVDEERNRVQILTDELSRKQRDIDRRATQVVVERQRCPSHLREDDDKRHDMGKNLPMSNSSLGFGAMQSGGTAKRSSPSARNSSNLAETGPFRLKANIEERDTQILVADIQRLQQENDRLSVELQQMELRAEAREEEIVRINRLIKNYERGDEGLRRLRCELETSTRTLELLREENSQLRERLNAMTDSLTFSSALQELCIRVGVTQEEIERLRPRSTLYCSEVEMLKAEVITLKEEVDWLERERRHWMDRVRLQPLLDTKLRLELGLNPEQLKQLDKIVGQMKVGRVIVEEAGEENYKEKYFQELRLRRKEMEHFNDFVKQRMEEVLRELSGKTDFSSSVEAASALQRLRDRVDIIAASRVADENGEGAADTLRLREQLQSALQLLEQSELTIKDNAATQTTLREQLAATTAERDMLLDERDKYRSAFFEGLVFDDTVEDSPQILETKEGAVDNLGPSRIPSSAEGAFSPPSFPEGCNCGTPVRSSSLNYLKRTFENQLRKKDELITSLKSTVDVMKDQLSQQHAVHEEMKRKCTEASSQQEDVRNQVAALQEMNRELTEKLNERTNILKDVEGTIQRMESVNTRELLQKIVLLRQRETKLLQRLRRVMEMHGEASKSERSMREYVNTVFKSLKEALENTSTGFVLPRSSSSVCIENDVIDEMQQRLGGILRGRLFREDSTYLLHLQRVYRNMEHIEELKVLRLEVQNQRAHRIVIEEKLEEQRVELECLRRLRDTVSEANEVKDGPVVGGGVISSVTRWESEVTTWQQKCNLYMKRCEDKEREVSTIEAQLGDARRELALLHEHIDNSIGSGTGTSGSGVPAVCSTPQDQQNGVAKEQRQQQEGAAIGHNRELGGIMSEGSKIYQLEREVARLKSINLGVLHYSLDLQGECKRLEIELEATKQELSLVRYAGNSQRLSDFVSAAIRQHSALRCQSELAVLQLKQARMQLHAMEANLRVAVNEATTYKLNAFRLYRKYVEQTVAVVDYVRSEQRCFAGALSPHRTEILHKRLMDAITDNERSHAIRSELAAQLAEARGNAALLQQQLELLKVKDGEGRVDALHAKLLASLSAVRDKDVKIVELREDCSFLQQKLKRAETHVQQLTEEISRLELNGTALTAADGEAFRNLLQLKESVFSKSESPAVVIQQGDFGQRHQHEAVDMAAREYNQVMEKQGVLVHECDLLKKQLKEEGIAARKVTAENDALKGEVGRLRERLQNVQQQLHDERQRAEERERRVIRSHEAQAEVSHRAAEHHSRCLQDMLKSKDMCIEQLQGQLQAERRKYLECQVEESTRMERLHERLFKENSAMVERFREAINGAAEQYEYGAQLPDAGEPASGVSEHVAVLTKEVLRLRAELRNARTANIMLESRLSDQVADARRQQQHFPSVSGCPTEVERQHSHRTPQVPPSGATPAVDIIDDQSVVIANLRQRELALTDELQRAHTERDLLAQQLYEARNLTVEQGGVLKSVVAAKAAKPGVVETELRAQLSFLETQLAEAREKLDEERREARRLQTDTDKWREQLDSLREEIIKQQNDVERARRLVAMNERLNADIHHMEEQNEKLIIATNLLKQRLVDEAQERDSISRKHQHEMALAQRMGNIQQESSEHLKSVNLRLQSIQKELEEKVRREEETLRKHEEVQQLAYELHLQLQEKEHEILRLKRELAAQPSKVSLQGRRSPKRMQASHERGTQVLQTVQENGEGEVLAEGPWKVQQQRREGQELCQRGYLEGRPLEVMKSPREPLLHPALADCTNCSATPVVGSHVIDQSQVAAVARSEVEGAQRDNLNEISSLRALVSRQARDLKDVSEQLRGERDINNTLRSQLLSTRKELETRELGAVRETAILHQSLDERGKRHHRPSGVEKGHFSNPSALVSPLLQAAAGSNTQLIQQMEAKIKENEELQRQVEMLKSRLDSLDDAAQQIDFYKKELEELRRRQVNTPDCIQPTSPAGVRASKRAVLKLEAVIESLQRELRVENEVRFRSLEQRVAELIAENQRLTVELNRYQVIPTTAVTAPALNVLTSMKPSDQNSLERELLEKNGIILDLRFEREALQLKVSRLERHLDDVLKADSINMRVGGAHKERGRVEALETLVENMKVVVERLQQENSVLKSKTVSVAKHMDLVRELRELRSREKQLLEQSEKLSRRLLDSSMGGSAMSEQQARLQKRLQAAELTAERYRTEVQELRQRFKDVSSVQEGDTWPYSESQQKDSGDVHGTEDRRCVQPLPSLDSDLPPPLPRAPSF</sequence>
<feature type="coiled-coil region" evidence="1">
    <location>
        <begin position="391"/>
        <end position="477"/>
    </location>
</feature>